<dbReference type="OrthoDB" id="5969911at2"/>
<sequence>MRRWRWSATPLTNADRPALDALITALEEQAIDDTKATLGQVKSIRSGYADRLEQSPGNLRVNGYDPTAIQALDAPESPVKPEEPIEIPSSDTDRSGGTRCARNNGTS</sequence>
<protein>
    <recommendedName>
        <fullName evidence="2">Predicted hydrolase N-terminal domain-containing protein</fullName>
    </recommendedName>
</protein>
<dbReference type="AlphaFoldDB" id="A0A7I7NR47"/>
<organism evidence="3 4">
    <name type="scientific">Mycobacterium lacus</name>
    <dbReference type="NCBI Taxonomy" id="169765"/>
    <lineage>
        <taxon>Bacteria</taxon>
        <taxon>Bacillati</taxon>
        <taxon>Actinomycetota</taxon>
        <taxon>Actinomycetes</taxon>
        <taxon>Mycobacteriales</taxon>
        <taxon>Mycobacteriaceae</taxon>
        <taxon>Mycobacterium</taxon>
    </lineage>
</organism>
<feature type="region of interest" description="Disordered" evidence="1">
    <location>
        <begin position="73"/>
        <end position="107"/>
    </location>
</feature>
<gene>
    <name evidence="3" type="ORF">MLAC_42940</name>
</gene>
<dbReference type="RefSeq" id="WP_085163146.1">
    <property type="nucleotide sequence ID" value="NZ_AP022581.1"/>
</dbReference>
<evidence type="ECO:0000259" key="2">
    <source>
        <dbReference type="Pfam" id="PF22905"/>
    </source>
</evidence>
<evidence type="ECO:0000313" key="3">
    <source>
        <dbReference type="EMBL" id="BBX99000.1"/>
    </source>
</evidence>
<name>A0A7I7NR47_9MYCO</name>
<proteinExistence type="predicted"/>
<evidence type="ECO:0000313" key="4">
    <source>
        <dbReference type="Proteomes" id="UP000466396"/>
    </source>
</evidence>
<evidence type="ECO:0000256" key="1">
    <source>
        <dbReference type="SAM" id="MobiDB-lite"/>
    </source>
</evidence>
<feature type="domain" description="Predicted hydrolase N-terminal" evidence="2">
    <location>
        <begin position="9"/>
        <end position="60"/>
    </location>
</feature>
<dbReference type="Pfam" id="PF22905">
    <property type="entry name" value="Hydro_N_hd"/>
    <property type="match status" value="1"/>
</dbReference>
<keyword evidence="4" id="KW-1185">Reference proteome</keyword>
<accession>A0A7I7NR47</accession>
<dbReference type="InterPro" id="IPR054469">
    <property type="entry name" value="Pred_hydrolase_N"/>
</dbReference>
<dbReference type="Proteomes" id="UP000466396">
    <property type="component" value="Chromosome"/>
</dbReference>
<reference evidence="3 4" key="1">
    <citation type="journal article" date="2019" name="Emerg. Microbes Infect.">
        <title>Comprehensive subspecies identification of 175 nontuberculous mycobacteria species based on 7547 genomic profiles.</title>
        <authorList>
            <person name="Matsumoto Y."/>
            <person name="Kinjo T."/>
            <person name="Motooka D."/>
            <person name="Nabeya D."/>
            <person name="Jung N."/>
            <person name="Uechi K."/>
            <person name="Horii T."/>
            <person name="Iida T."/>
            <person name="Fujita J."/>
            <person name="Nakamura S."/>
        </authorList>
    </citation>
    <scope>NUCLEOTIDE SEQUENCE [LARGE SCALE GENOMIC DNA]</scope>
    <source>
        <strain evidence="3 4">JCM 15657</strain>
    </source>
</reference>
<dbReference type="KEGG" id="mlj:MLAC_42940"/>
<dbReference type="EMBL" id="AP022581">
    <property type="protein sequence ID" value="BBX99000.1"/>
    <property type="molecule type" value="Genomic_DNA"/>
</dbReference>